<sequence>MREIESIWLETGYKHFAFEGPRGLKIERLSKEVGKNKSSFYHLFADLEIFTKHLLDFHLSRAKNISTKEAKAKNEEELISIIIEHKIDLLFNRQLRIHRDNQEFKNCLSRINQFSIQGLLPVWKNIICLSENSPLAKMVLHLSLENFYLQITYETLNRDWLREYFSDIRKMVFLFQKSKDH</sequence>
<accession>A0ACC7LL71</accession>
<protein>
    <submittedName>
        <fullName evidence="1">Uncharacterized protein</fullName>
    </submittedName>
</protein>
<dbReference type="EMBL" id="JBHFPV010000002">
    <property type="protein sequence ID" value="MFH6604339.1"/>
    <property type="molecule type" value="Genomic_DNA"/>
</dbReference>
<reference evidence="1" key="1">
    <citation type="submission" date="2024-09" db="EMBL/GenBank/DDBJ databases">
        <authorList>
            <person name="Liu J."/>
        </authorList>
    </citation>
    <scope>NUCLEOTIDE SEQUENCE</scope>
    <source>
        <strain evidence="1">NBU2967</strain>
    </source>
</reference>
<evidence type="ECO:0000313" key="2">
    <source>
        <dbReference type="Proteomes" id="UP001595191"/>
    </source>
</evidence>
<gene>
    <name evidence="1" type="ORF">ACEZ3G_12680</name>
</gene>
<comment type="caution">
    <text evidence="1">The sequence shown here is derived from an EMBL/GenBank/DDBJ whole genome shotgun (WGS) entry which is preliminary data.</text>
</comment>
<keyword evidence="2" id="KW-1185">Reference proteome</keyword>
<name>A0ACC7LL71_9FLAO</name>
<proteinExistence type="predicted"/>
<evidence type="ECO:0000313" key="1">
    <source>
        <dbReference type="EMBL" id="MFH6604339.1"/>
    </source>
</evidence>
<organism evidence="1 2">
    <name type="scientific">Meishania litoralis</name>
    <dbReference type="NCBI Taxonomy" id="3434685"/>
    <lineage>
        <taxon>Bacteria</taxon>
        <taxon>Pseudomonadati</taxon>
        <taxon>Bacteroidota</taxon>
        <taxon>Flavobacteriia</taxon>
        <taxon>Flavobacteriales</taxon>
        <taxon>Flavobacteriaceae</taxon>
        <taxon>Meishania</taxon>
    </lineage>
</organism>
<dbReference type="Proteomes" id="UP001595191">
    <property type="component" value="Unassembled WGS sequence"/>
</dbReference>